<dbReference type="EMBL" id="JADGKB010000082">
    <property type="protein sequence ID" value="KAJ3254587.1"/>
    <property type="molecule type" value="Genomic_DNA"/>
</dbReference>
<name>A0AAD5Y253_9FUNG</name>
<protein>
    <submittedName>
        <fullName evidence="1">Uncharacterized protein</fullName>
    </submittedName>
</protein>
<sequence length="341" mass="39621">MIKFGDYELDIRLFPYPSEFNKYFYFYDSRKGDPGLQFLVKKESAQSTNRNARLSKLRKTTFDPNLLQPTAVLSKEKHELFTMVSKFQNYYNRDLPLCSAEIYLDWKILMHNLFNDPITGLTSGWKIDLTNLADSTYVIGSAARCYNPVPRSDVGCPSCPDILGTITIPESGHGAAFFHVQKDLHNGGKTFELVRQFELQLTDEIYIWVNDYYFLSVHDIKRTAYSSVFNRRDIFLPFDSTLIYGAQLIGKTELSVDGFEDLTFRVFYNSISNIWQVFYHDPITAKQRIYPYRGVDLHPIGGNKFMLNFNFSYPRYVSPQYEDYINILTTEILAGVVYNLF</sequence>
<dbReference type="AlphaFoldDB" id="A0AAD5Y253"/>
<evidence type="ECO:0000313" key="1">
    <source>
        <dbReference type="EMBL" id="KAJ3254587.1"/>
    </source>
</evidence>
<evidence type="ECO:0000313" key="2">
    <source>
        <dbReference type="Proteomes" id="UP001210925"/>
    </source>
</evidence>
<reference evidence="1" key="1">
    <citation type="submission" date="2020-05" db="EMBL/GenBank/DDBJ databases">
        <title>Phylogenomic resolution of chytrid fungi.</title>
        <authorList>
            <person name="Stajich J.E."/>
            <person name="Amses K."/>
            <person name="Simmons R."/>
            <person name="Seto K."/>
            <person name="Myers J."/>
            <person name="Bonds A."/>
            <person name="Quandt C.A."/>
            <person name="Barry K."/>
            <person name="Liu P."/>
            <person name="Grigoriev I."/>
            <person name="Longcore J.E."/>
            <person name="James T.Y."/>
        </authorList>
    </citation>
    <scope>NUCLEOTIDE SEQUENCE</scope>
    <source>
        <strain evidence="1">PLAUS21</strain>
    </source>
</reference>
<proteinExistence type="predicted"/>
<dbReference type="Proteomes" id="UP001210925">
    <property type="component" value="Unassembled WGS sequence"/>
</dbReference>
<gene>
    <name evidence="1" type="ORF">HK103_007072</name>
</gene>
<keyword evidence="2" id="KW-1185">Reference proteome</keyword>
<comment type="caution">
    <text evidence="1">The sequence shown here is derived from an EMBL/GenBank/DDBJ whole genome shotgun (WGS) entry which is preliminary data.</text>
</comment>
<accession>A0AAD5Y253</accession>
<organism evidence="1 2">
    <name type="scientific">Boothiomyces macroporosus</name>
    <dbReference type="NCBI Taxonomy" id="261099"/>
    <lineage>
        <taxon>Eukaryota</taxon>
        <taxon>Fungi</taxon>
        <taxon>Fungi incertae sedis</taxon>
        <taxon>Chytridiomycota</taxon>
        <taxon>Chytridiomycota incertae sedis</taxon>
        <taxon>Chytridiomycetes</taxon>
        <taxon>Rhizophydiales</taxon>
        <taxon>Terramycetaceae</taxon>
        <taxon>Boothiomyces</taxon>
    </lineage>
</organism>